<sequence>MPEHDSASISDLISGLVRNGELDMAVGILHEFCSDDDSKDNLMHAYNTLIACYGKKGHVEEARCLFDEIPDDRDGGEKDQRRFRRNVVSWNSMMMSYVKARDIVSARELFDSMVERDTCSWNTLILFMFVFLWCTFCRLHVCFNFNVVESVGDQVTTLKEGDVVILTYIGECETCENCVSGQTNLCLIDPMSLTGLLLDDNSRISIRRQNPV</sequence>
<dbReference type="Gene3D" id="3.90.180.10">
    <property type="entry name" value="Medium-chain alcohol dehydrogenases, catalytic domain"/>
    <property type="match status" value="1"/>
</dbReference>
<feature type="domain" description="Alcohol dehydrogenase-like N-terminal" evidence="3">
    <location>
        <begin position="147"/>
        <end position="192"/>
    </location>
</feature>
<dbReference type="SUPFAM" id="SSF50129">
    <property type="entry name" value="GroES-like"/>
    <property type="match status" value="1"/>
</dbReference>
<evidence type="ECO:0000313" key="5">
    <source>
        <dbReference type="RefSeq" id="XP_022633769.1"/>
    </source>
</evidence>
<keyword evidence="1" id="KW-0677">Repeat</keyword>
<dbReference type="PANTHER" id="PTHR47928:SF207">
    <property type="entry name" value="PENTATRICOPEPTIDE REPEAT-CONTAINING PROTEIN"/>
    <property type="match status" value="1"/>
</dbReference>
<dbReference type="AlphaFoldDB" id="A0A3Q0ETJ8"/>
<dbReference type="Pfam" id="PF01535">
    <property type="entry name" value="PPR"/>
    <property type="match status" value="3"/>
</dbReference>
<name>A0A3Q0ETJ8_VIGRR</name>
<dbReference type="Proteomes" id="UP000087766">
    <property type="component" value="Unplaced"/>
</dbReference>
<feature type="repeat" description="PPR" evidence="2">
    <location>
        <begin position="42"/>
        <end position="72"/>
    </location>
</feature>
<dbReference type="InterPro" id="IPR011032">
    <property type="entry name" value="GroES-like_sf"/>
</dbReference>
<evidence type="ECO:0000313" key="4">
    <source>
        <dbReference type="Proteomes" id="UP000087766"/>
    </source>
</evidence>
<feature type="repeat" description="PPR" evidence="2">
    <location>
        <begin position="86"/>
        <end position="120"/>
    </location>
</feature>
<dbReference type="NCBIfam" id="TIGR00756">
    <property type="entry name" value="PPR"/>
    <property type="match status" value="2"/>
</dbReference>
<dbReference type="GeneID" id="111241175"/>
<reference evidence="5" key="1">
    <citation type="submission" date="2025-08" db="UniProtKB">
        <authorList>
            <consortium name="RefSeq"/>
        </authorList>
    </citation>
    <scope>IDENTIFICATION</scope>
    <source>
        <tissue evidence="5">Leaf</tissue>
    </source>
</reference>
<organism evidence="4 5">
    <name type="scientific">Vigna radiata var. radiata</name>
    <name type="common">Mung bean</name>
    <name type="synonym">Phaseolus aureus</name>
    <dbReference type="NCBI Taxonomy" id="3916"/>
    <lineage>
        <taxon>Eukaryota</taxon>
        <taxon>Viridiplantae</taxon>
        <taxon>Streptophyta</taxon>
        <taxon>Embryophyta</taxon>
        <taxon>Tracheophyta</taxon>
        <taxon>Spermatophyta</taxon>
        <taxon>Magnoliopsida</taxon>
        <taxon>eudicotyledons</taxon>
        <taxon>Gunneridae</taxon>
        <taxon>Pentapetalae</taxon>
        <taxon>rosids</taxon>
        <taxon>fabids</taxon>
        <taxon>Fabales</taxon>
        <taxon>Fabaceae</taxon>
        <taxon>Papilionoideae</taxon>
        <taxon>50 kb inversion clade</taxon>
        <taxon>NPAAA clade</taxon>
        <taxon>indigoferoid/millettioid clade</taxon>
        <taxon>Phaseoleae</taxon>
        <taxon>Vigna</taxon>
    </lineage>
</organism>
<dbReference type="Pfam" id="PF08240">
    <property type="entry name" value="ADH_N"/>
    <property type="match status" value="1"/>
</dbReference>
<proteinExistence type="predicted"/>
<dbReference type="OrthoDB" id="185373at2759"/>
<dbReference type="InterPro" id="IPR050421">
    <property type="entry name" value="PPR"/>
</dbReference>
<dbReference type="InterPro" id="IPR013154">
    <property type="entry name" value="ADH-like_N"/>
</dbReference>
<evidence type="ECO:0000256" key="1">
    <source>
        <dbReference type="ARBA" id="ARBA00022737"/>
    </source>
</evidence>
<accession>A0A3Q0ETJ8</accession>
<dbReference type="PROSITE" id="PS51375">
    <property type="entry name" value="PPR"/>
    <property type="match status" value="2"/>
</dbReference>
<gene>
    <name evidence="5" type="primary">LOC111241175</name>
</gene>
<dbReference type="InterPro" id="IPR002885">
    <property type="entry name" value="PPR_rpt"/>
</dbReference>
<dbReference type="PANTHER" id="PTHR47928">
    <property type="entry name" value="REPEAT-CONTAINING PROTEIN, PUTATIVE-RELATED"/>
    <property type="match status" value="1"/>
</dbReference>
<evidence type="ECO:0000259" key="3">
    <source>
        <dbReference type="Pfam" id="PF08240"/>
    </source>
</evidence>
<dbReference type="InterPro" id="IPR011990">
    <property type="entry name" value="TPR-like_helical_dom_sf"/>
</dbReference>
<protein>
    <submittedName>
        <fullName evidence="5">Pentatricopeptide repeat-containing protein At1g62260, mitochondrial-like</fullName>
    </submittedName>
</protein>
<dbReference type="Gene3D" id="1.25.40.10">
    <property type="entry name" value="Tetratricopeptide repeat domain"/>
    <property type="match status" value="2"/>
</dbReference>
<dbReference type="KEGG" id="vra:111241175"/>
<keyword evidence="4" id="KW-1185">Reference proteome</keyword>
<evidence type="ECO:0000256" key="2">
    <source>
        <dbReference type="PROSITE-ProRule" id="PRU00708"/>
    </source>
</evidence>
<dbReference type="RefSeq" id="XP_022633769.1">
    <property type="nucleotide sequence ID" value="XM_022778048.1"/>
</dbReference>